<evidence type="ECO:0000313" key="1">
    <source>
        <dbReference type="EMBL" id="WVZ85421.1"/>
    </source>
</evidence>
<organism evidence="1 2">
    <name type="scientific">Paspalum notatum var. saurae</name>
    <dbReference type="NCBI Taxonomy" id="547442"/>
    <lineage>
        <taxon>Eukaryota</taxon>
        <taxon>Viridiplantae</taxon>
        <taxon>Streptophyta</taxon>
        <taxon>Embryophyta</taxon>
        <taxon>Tracheophyta</taxon>
        <taxon>Spermatophyta</taxon>
        <taxon>Magnoliopsida</taxon>
        <taxon>Liliopsida</taxon>
        <taxon>Poales</taxon>
        <taxon>Poaceae</taxon>
        <taxon>PACMAD clade</taxon>
        <taxon>Panicoideae</taxon>
        <taxon>Andropogonodae</taxon>
        <taxon>Paspaleae</taxon>
        <taxon>Paspalinae</taxon>
        <taxon>Paspalum</taxon>
    </lineage>
</organism>
<proteinExistence type="predicted"/>
<evidence type="ECO:0000313" key="2">
    <source>
        <dbReference type="Proteomes" id="UP001341281"/>
    </source>
</evidence>
<keyword evidence="2" id="KW-1185">Reference proteome</keyword>
<dbReference type="EMBL" id="CP144751">
    <property type="protein sequence ID" value="WVZ85421.1"/>
    <property type="molecule type" value="Genomic_DNA"/>
</dbReference>
<gene>
    <name evidence="1" type="ORF">U9M48_032352</name>
</gene>
<dbReference type="AlphaFoldDB" id="A0AAQ3X5C5"/>
<accession>A0AAQ3X5C5</accession>
<name>A0AAQ3X5C5_PASNO</name>
<dbReference type="Proteomes" id="UP001341281">
    <property type="component" value="Chromosome 07"/>
</dbReference>
<reference evidence="1 2" key="1">
    <citation type="submission" date="2024-02" db="EMBL/GenBank/DDBJ databases">
        <title>High-quality chromosome-scale genome assembly of Pensacola bahiagrass (Paspalum notatum Flugge var. saurae).</title>
        <authorList>
            <person name="Vega J.M."/>
            <person name="Podio M."/>
            <person name="Orjuela J."/>
            <person name="Siena L.A."/>
            <person name="Pessino S.C."/>
            <person name="Combes M.C."/>
            <person name="Mariac C."/>
            <person name="Albertini E."/>
            <person name="Pupilli F."/>
            <person name="Ortiz J.P.A."/>
            <person name="Leblanc O."/>
        </authorList>
    </citation>
    <scope>NUCLEOTIDE SEQUENCE [LARGE SCALE GENOMIC DNA]</scope>
    <source>
        <strain evidence="1">R1</strain>
        <tissue evidence="1">Leaf</tissue>
    </source>
</reference>
<sequence length="178" mass="19697">MRQGREEEEEDCALAASPVLPRWPPLHAWPPLPLAGSFTANACVARLPSARLHARVGRRRRSLRGASAADLSSAVSPSHRFLSIASACAVHLPFVWLCARVRRRRTRRRSMRGPHRHRFVVGLLSCSATPASPPRPWHSRCFRRRSTLGLPLAGMLRCVVYASGPLLASRFVLLSVAT</sequence>
<protein>
    <submittedName>
        <fullName evidence="1">Uncharacterized protein</fullName>
    </submittedName>
</protein>